<feature type="coiled-coil region" evidence="1">
    <location>
        <begin position="137"/>
        <end position="164"/>
    </location>
</feature>
<reference evidence="2 3" key="1">
    <citation type="submission" date="2016-10" db="EMBL/GenBank/DDBJ databases">
        <authorList>
            <person name="de Groot N.N."/>
        </authorList>
    </citation>
    <scope>NUCLEOTIDE SEQUENCE [LARGE SCALE GENOMIC DNA]</scope>
    <source>
        <strain evidence="2 3">DSM 21668</strain>
    </source>
</reference>
<dbReference type="AlphaFoldDB" id="A0A1G9S2W4"/>
<dbReference type="RefSeq" id="WP_093204143.1">
    <property type="nucleotide sequence ID" value="NZ_FNGS01000005.1"/>
</dbReference>
<name>A0A1G9S2W4_9BACT</name>
<dbReference type="Proteomes" id="UP000198901">
    <property type="component" value="Unassembled WGS sequence"/>
</dbReference>
<evidence type="ECO:0000256" key="1">
    <source>
        <dbReference type="SAM" id="Coils"/>
    </source>
</evidence>
<dbReference type="STRING" id="563176.SAMN04488090_3148"/>
<organism evidence="2 3">
    <name type="scientific">Siphonobacter aquaeclarae</name>
    <dbReference type="NCBI Taxonomy" id="563176"/>
    <lineage>
        <taxon>Bacteria</taxon>
        <taxon>Pseudomonadati</taxon>
        <taxon>Bacteroidota</taxon>
        <taxon>Cytophagia</taxon>
        <taxon>Cytophagales</taxon>
        <taxon>Cytophagaceae</taxon>
        <taxon>Siphonobacter</taxon>
    </lineage>
</organism>
<protein>
    <submittedName>
        <fullName evidence="2">Uncharacterized protein</fullName>
    </submittedName>
</protein>
<dbReference type="EMBL" id="FNGS01000005">
    <property type="protein sequence ID" value="SDM29620.1"/>
    <property type="molecule type" value="Genomic_DNA"/>
</dbReference>
<evidence type="ECO:0000313" key="2">
    <source>
        <dbReference type="EMBL" id="SDM29620.1"/>
    </source>
</evidence>
<evidence type="ECO:0000313" key="3">
    <source>
        <dbReference type="Proteomes" id="UP000198901"/>
    </source>
</evidence>
<keyword evidence="1" id="KW-0175">Coiled coil</keyword>
<sequence length="452" mass="53103">MTGTEQLHRLILRMDKAERRRFRQQAAEGQYLRLYTRLEELPAWTPASDAALQKEFPQLEPTRKYLQVLILESLRDRTGVVRNMLLDADTWHRKGFLAQSLATWRKAGDLAREAALPILEAEALQGELHVWLESGFGNAAEEELIRKQERLATLLENRRDVRRQAELFEILSFRYRQAGTVRTDAEIRQLHDLVLQESQMVRQSRRADDRLHRHFQALYLRITGDSAASLGVLLDLAASYRGRTLSGEETDRYYRLLHEVLSELYEWGRYDEMTPFLEDLGKNASSRQVFLLHTFTQAKGLKKPLNTLRQDTVQRYGKGLEGMEDRIRFTFLFESAEAWFDEGALSQALREVNEVLNCRSSRENDQVIRCRMLFWLIQKQRRNEDLLRSELRSAIRRYGKEGVVGWVIHWLSGYDEAILRRELAQLRQIPYEARLIRALRLEDRFTPFPLRG</sequence>
<dbReference type="OrthoDB" id="714416at2"/>
<accession>A0A1G9S2W4</accession>
<keyword evidence="3" id="KW-1185">Reference proteome</keyword>
<gene>
    <name evidence="2" type="ORF">SAMN04488090_3148</name>
</gene>
<proteinExistence type="predicted"/>